<accession>A0ABD0R817</accession>
<name>A0ABD0R817_CIRMR</name>
<dbReference type="AlphaFoldDB" id="A0ABD0R817"/>
<evidence type="ECO:0000313" key="1">
    <source>
        <dbReference type="EMBL" id="KAL0194654.1"/>
    </source>
</evidence>
<dbReference type="EMBL" id="JAMKFB020000004">
    <property type="protein sequence ID" value="KAL0194654.1"/>
    <property type="molecule type" value="Genomic_DNA"/>
</dbReference>
<sequence length="116" mass="12911">TNAKLKGPPTLWKVTHKRDLAAAEAIIKETLSMSACIITGTKAEAFELAKLLQRNLNMMETNVIPWAKESNAEYLSKPETLFTYLCINCTHTRKPLGLASEVLQANILFYGIDLSE</sequence>
<protein>
    <submittedName>
        <fullName evidence="1">Uncharacterized protein</fullName>
    </submittedName>
</protein>
<comment type="caution">
    <text evidence="1">The sequence shown here is derived from an EMBL/GenBank/DDBJ whole genome shotgun (WGS) entry which is preliminary data.</text>
</comment>
<dbReference type="Proteomes" id="UP001529510">
    <property type="component" value="Unassembled WGS sequence"/>
</dbReference>
<gene>
    <name evidence="1" type="ORF">M9458_008226</name>
</gene>
<proteinExistence type="predicted"/>
<dbReference type="PANTHER" id="PTHR43015:SF1">
    <property type="entry name" value="D-RIBITOL-5-PHOSPHATE CYTIDYLYLTRANSFERASE"/>
    <property type="match status" value="1"/>
</dbReference>
<keyword evidence="2" id="KW-1185">Reference proteome</keyword>
<feature type="non-terminal residue" evidence="1">
    <location>
        <position position="1"/>
    </location>
</feature>
<feature type="non-terminal residue" evidence="1">
    <location>
        <position position="116"/>
    </location>
</feature>
<organism evidence="1 2">
    <name type="scientific">Cirrhinus mrigala</name>
    <name type="common">Mrigala</name>
    <dbReference type="NCBI Taxonomy" id="683832"/>
    <lineage>
        <taxon>Eukaryota</taxon>
        <taxon>Metazoa</taxon>
        <taxon>Chordata</taxon>
        <taxon>Craniata</taxon>
        <taxon>Vertebrata</taxon>
        <taxon>Euteleostomi</taxon>
        <taxon>Actinopterygii</taxon>
        <taxon>Neopterygii</taxon>
        <taxon>Teleostei</taxon>
        <taxon>Ostariophysi</taxon>
        <taxon>Cypriniformes</taxon>
        <taxon>Cyprinidae</taxon>
        <taxon>Labeoninae</taxon>
        <taxon>Labeonini</taxon>
        <taxon>Cirrhinus</taxon>
    </lineage>
</organism>
<dbReference type="PANTHER" id="PTHR43015">
    <property type="entry name" value="D-RIBITOL-5-PHOSPHATE CYTIDYLYLTRANSFERASE"/>
    <property type="match status" value="1"/>
</dbReference>
<reference evidence="1 2" key="1">
    <citation type="submission" date="2024-05" db="EMBL/GenBank/DDBJ databases">
        <title>Genome sequencing and assembly of Indian major carp, Cirrhinus mrigala (Hamilton, 1822).</title>
        <authorList>
            <person name="Mohindra V."/>
            <person name="Chowdhury L.M."/>
            <person name="Lal K."/>
            <person name="Jena J.K."/>
        </authorList>
    </citation>
    <scope>NUCLEOTIDE SEQUENCE [LARGE SCALE GENOMIC DNA]</scope>
    <source>
        <strain evidence="1">CM1030</strain>
        <tissue evidence="1">Blood</tissue>
    </source>
</reference>
<evidence type="ECO:0000313" key="2">
    <source>
        <dbReference type="Proteomes" id="UP001529510"/>
    </source>
</evidence>